<evidence type="ECO:0000259" key="2">
    <source>
        <dbReference type="Pfam" id="PF20151"/>
    </source>
</evidence>
<feature type="transmembrane region" description="Helical" evidence="1">
    <location>
        <begin position="250"/>
        <end position="272"/>
    </location>
</feature>
<sequence>MASFSSSSEINLGGLDYTTFAYDHRIYRELFLSGFVILVYDHILTLSWEVKFIWNKKFHFGAYWFLAIRYISLGCNITITLFYFGNLSIKSCSKMERVLEALQALQIVFVDTTFGLRVLAMTRVLAIYGLSPWVGLPIAIVNIVTAGLGLWTMIEYGAPQMLAAPGMSGCHTSIPRSTGYRFAGVWESQVVLDTLVFGLTLYRAYADRSTASVIPRSLVQCMMLDGTMYFGIIVVAHVGDVLTIYLGDEIISGILSWWTTSLSVTLISRLNLNLHRVASRNLGTLHDDGGTELDKIDFVTPNARSVMQVAGDVGSQFDDV</sequence>
<reference evidence="3" key="1">
    <citation type="submission" date="2023-03" db="EMBL/GenBank/DDBJ databases">
        <title>Massive genome expansion in bonnet fungi (Mycena s.s.) driven by repeated elements and novel gene families across ecological guilds.</title>
        <authorList>
            <consortium name="Lawrence Berkeley National Laboratory"/>
            <person name="Harder C.B."/>
            <person name="Miyauchi S."/>
            <person name="Viragh M."/>
            <person name="Kuo A."/>
            <person name="Thoen E."/>
            <person name="Andreopoulos B."/>
            <person name="Lu D."/>
            <person name="Skrede I."/>
            <person name="Drula E."/>
            <person name="Henrissat B."/>
            <person name="Morin E."/>
            <person name="Kohler A."/>
            <person name="Barry K."/>
            <person name="LaButti K."/>
            <person name="Morin E."/>
            <person name="Salamov A."/>
            <person name="Lipzen A."/>
            <person name="Mereny Z."/>
            <person name="Hegedus B."/>
            <person name="Baldrian P."/>
            <person name="Stursova M."/>
            <person name="Weitz H."/>
            <person name="Taylor A."/>
            <person name="Grigoriev I.V."/>
            <person name="Nagy L.G."/>
            <person name="Martin F."/>
            <person name="Kauserud H."/>
        </authorList>
    </citation>
    <scope>NUCLEOTIDE SEQUENCE</scope>
    <source>
        <strain evidence="3">CBHHK200</strain>
    </source>
</reference>
<dbReference type="EMBL" id="JARJCM010000351">
    <property type="protein sequence ID" value="KAJ7018177.1"/>
    <property type="molecule type" value="Genomic_DNA"/>
</dbReference>
<evidence type="ECO:0000313" key="4">
    <source>
        <dbReference type="Proteomes" id="UP001218188"/>
    </source>
</evidence>
<keyword evidence="1" id="KW-0812">Transmembrane</keyword>
<feature type="domain" description="DUF6533" evidence="2">
    <location>
        <begin position="32"/>
        <end position="73"/>
    </location>
</feature>
<evidence type="ECO:0000256" key="1">
    <source>
        <dbReference type="SAM" id="Phobius"/>
    </source>
</evidence>
<feature type="transmembrane region" description="Helical" evidence="1">
    <location>
        <begin position="62"/>
        <end position="84"/>
    </location>
</feature>
<feature type="transmembrane region" description="Helical" evidence="1">
    <location>
        <begin position="104"/>
        <end position="126"/>
    </location>
</feature>
<dbReference type="InterPro" id="IPR045340">
    <property type="entry name" value="DUF6533"/>
</dbReference>
<dbReference type="Proteomes" id="UP001218188">
    <property type="component" value="Unassembled WGS sequence"/>
</dbReference>
<proteinExistence type="predicted"/>
<accession>A0AAD6S3C8</accession>
<gene>
    <name evidence="3" type="ORF">C8F04DRAFT_1405097</name>
</gene>
<keyword evidence="4" id="KW-1185">Reference proteome</keyword>
<dbReference type="AlphaFoldDB" id="A0AAD6S3C8"/>
<comment type="caution">
    <text evidence="3">The sequence shown here is derived from an EMBL/GenBank/DDBJ whole genome shotgun (WGS) entry which is preliminary data.</text>
</comment>
<feature type="transmembrane region" description="Helical" evidence="1">
    <location>
        <begin position="217"/>
        <end position="238"/>
    </location>
</feature>
<organism evidence="3 4">
    <name type="scientific">Mycena alexandri</name>
    <dbReference type="NCBI Taxonomy" id="1745969"/>
    <lineage>
        <taxon>Eukaryota</taxon>
        <taxon>Fungi</taxon>
        <taxon>Dikarya</taxon>
        <taxon>Basidiomycota</taxon>
        <taxon>Agaricomycotina</taxon>
        <taxon>Agaricomycetes</taxon>
        <taxon>Agaricomycetidae</taxon>
        <taxon>Agaricales</taxon>
        <taxon>Marasmiineae</taxon>
        <taxon>Mycenaceae</taxon>
        <taxon>Mycena</taxon>
    </lineage>
</organism>
<keyword evidence="1" id="KW-1133">Transmembrane helix</keyword>
<keyword evidence="1" id="KW-0472">Membrane</keyword>
<feature type="transmembrane region" description="Helical" evidence="1">
    <location>
        <begin position="133"/>
        <end position="154"/>
    </location>
</feature>
<feature type="transmembrane region" description="Helical" evidence="1">
    <location>
        <begin position="30"/>
        <end position="50"/>
    </location>
</feature>
<name>A0AAD6S3C8_9AGAR</name>
<dbReference type="Pfam" id="PF20151">
    <property type="entry name" value="DUF6533"/>
    <property type="match status" value="1"/>
</dbReference>
<protein>
    <recommendedName>
        <fullName evidence="2">DUF6533 domain-containing protein</fullName>
    </recommendedName>
</protein>
<evidence type="ECO:0000313" key="3">
    <source>
        <dbReference type="EMBL" id="KAJ7018177.1"/>
    </source>
</evidence>